<accession>Q16ZH9</accession>
<dbReference type="PaxDb" id="7159-AAEL008187-PA"/>
<feature type="region of interest" description="Disordered" evidence="2">
    <location>
        <begin position="695"/>
        <end position="740"/>
    </location>
</feature>
<gene>
    <name evidence="3" type="ORF">AaeL_AAEL008187</name>
</gene>
<name>Q16ZH9_AEDAE</name>
<sequence>MAIVKRLFAERSFVEAKVKKLQQQLVRDSIAQPSLAHVKMYQRELQFLYKQYQRVNGEILSAVPVERYSDVDEDYERFDDLHDNACLLVETLLHSFPSISDRYQMYHSPSSNYFAATTASPWRTPLIRSRSPSPQTEQSVPIPDVMEKPSTSPPREMSPEQLFPAQANELKVSQFAINPIHSVQPPSAETSAMKLNPVCGAALVHSEGDLAEVIKSKSSPTPSVPPSVAPIVQKCHQEEEPTQRARVPIQQGEALIQCELPKLPTHDDSTHSGKVTTKCEEVTTIAYQHKSNSPCKQSEYHANPANPTLAADFNVGNETTKFVDIESNIPSCESYQPYDDDPAAVHQATNTFPIPINQVGIHPRPTPFERATGFGALPKTFSVPPGSHPTPRLAPMPTEVLPVPKSVQYPAVNSFQCVTGSRPVPQRIPCVSGFRTIPIKFPSVIGLCPVAKRFPCRTRFRPAIPSRLAGFHPTPQRFPCVAGSIPALKHSSNLTESNSVVKLFQRVFPDVAGFPLVMKQPSSVIGSQPVSQRFPAASVFHLVAKKFQCLASIHLIREQPSCATGPRSVLKQFSPSVGSHPAPEKPPDVTGIPPPVPKPPGVTGIPPVSKLAMPSTEMPARFKPIRMSAGIPPISKPILKMSEICPAKHPCPVSTGSHAVSKWLPFLTTAGIHPVKESTPMPTGKRPVLSEARNQRLTKKMMPPVNPTGDSKQPLTKSRPEKPPDEAPMRRRASEAIPECVSRAHPSKDVHQVVSKLSICGVCLFPILAQSGFPSPPLKNPIETLVLLSFHCQLEVLFH</sequence>
<dbReference type="PhylomeDB" id="Q16ZH9"/>
<proteinExistence type="predicted"/>
<dbReference type="HOGENOM" id="CLU_358327_0_0_1"/>
<organism evidence="3 4">
    <name type="scientific">Aedes aegypti</name>
    <name type="common">Yellowfever mosquito</name>
    <name type="synonym">Culex aegypti</name>
    <dbReference type="NCBI Taxonomy" id="7159"/>
    <lineage>
        <taxon>Eukaryota</taxon>
        <taxon>Metazoa</taxon>
        <taxon>Ecdysozoa</taxon>
        <taxon>Arthropoda</taxon>
        <taxon>Hexapoda</taxon>
        <taxon>Insecta</taxon>
        <taxon>Pterygota</taxon>
        <taxon>Neoptera</taxon>
        <taxon>Endopterygota</taxon>
        <taxon>Diptera</taxon>
        <taxon>Nematocera</taxon>
        <taxon>Culicoidea</taxon>
        <taxon>Culicidae</taxon>
        <taxon>Culicinae</taxon>
        <taxon>Aedini</taxon>
        <taxon>Aedes</taxon>
        <taxon>Stegomyia</taxon>
    </lineage>
</organism>
<evidence type="ECO:0000313" key="4">
    <source>
        <dbReference type="Proteomes" id="UP000682892"/>
    </source>
</evidence>
<evidence type="ECO:0000256" key="2">
    <source>
        <dbReference type="SAM" id="MobiDB-lite"/>
    </source>
</evidence>
<reference evidence="3" key="2">
    <citation type="journal article" date="2007" name="Science">
        <title>Genome sequence of Aedes aegypti, a major arbovirus vector.</title>
        <authorList>
            <person name="Nene V."/>
            <person name="Wortman J.R."/>
            <person name="Lawson D."/>
            <person name="Haas B."/>
            <person name="Kodira C."/>
            <person name="Tu Z.J."/>
            <person name="Loftus B."/>
            <person name="Xi Z."/>
            <person name="Megy K."/>
            <person name="Grabherr M."/>
            <person name="Ren Q."/>
            <person name="Zdobnov E.M."/>
            <person name="Lobo N.F."/>
            <person name="Campbell K.S."/>
            <person name="Brown S.E."/>
            <person name="Bonaldo M.F."/>
            <person name="Zhu J."/>
            <person name="Sinkins S.P."/>
            <person name="Hogenkamp D.G."/>
            <person name="Amedeo P."/>
            <person name="Arensburger P."/>
            <person name="Atkinson P.W."/>
            <person name="Bidwell S."/>
            <person name="Biedler J."/>
            <person name="Birney E."/>
            <person name="Bruggner R.V."/>
            <person name="Costas J."/>
            <person name="Coy M.R."/>
            <person name="Crabtree J."/>
            <person name="Crawford M."/>
            <person name="Debruyn B."/>
            <person name="Decaprio D."/>
            <person name="Eiglmeier K."/>
            <person name="Eisenstadt E."/>
            <person name="El-Dorry H."/>
            <person name="Gelbart W.M."/>
            <person name="Gomes S.L."/>
            <person name="Hammond M."/>
            <person name="Hannick L.I."/>
            <person name="Hogan J.R."/>
            <person name="Holmes M.H."/>
            <person name="Jaffe D."/>
            <person name="Johnston J.S."/>
            <person name="Kennedy R.C."/>
            <person name="Koo H."/>
            <person name="Kravitz S."/>
            <person name="Kriventseva E.V."/>
            <person name="Kulp D."/>
            <person name="Labutti K."/>
            <person name="Lee E."/>
            <person name="Li S."/>
            <person name="Lovin D.D."/>
            <person name="Mao C."/>
            <person name="Mauceli E."/>
            <person name="Menck C.F."/>
            <person name="Miller J.R."/>
            <person name="Montgomery P."/>
            <person name="Mori A."/>
            <person name="Nascimento A.L."/>
            <person name="Naveira H.F."/>
            <person name="Nusbaum C."/>
            <person name="O'leary S."/>
            <person name="Orvis J."/>
            <person name="Pertea M."/>
            <person name="Quesneville H."/>
            <person name="Reidenbach K.R."/>
            <person name="Rogers Y.H."/>
            <person name="Roth C.W."/>
            <person name="Schneider J.R."/>
            <person name="Schatz M."/>
            <person name="Shumway M."/>
            <person name="Stanke M."/>
            <person name="Stinson E.O."/>
            <person name="Tubio J.M."/>
            <person name="Vanzee J.P."/>
            <person name="Verjovski-Almeida S."/>
            <person name="Werner D."/>
            <person name="White O."/>
            <person name="Wyder S."/>
            <person name="Zeng Q."/>
            <person name="Zhao Q."/>
            <person name="Zhao Y."/>
            <person name="Hill C.A."/>
            <person name="Raikhel A.S."/>
            <person name="Soares M.B."/>
            <person name="Knudson D.L."/>
            <person name="Lee N.H."/>
            <person name="Galagan J."/>
            <person name="Salzberg S.L."/>
            <person name="Paulsen I.T."/>
            <person name="Dimopoulos G."/>
            <person name="Collins F.H."/>
            <person name="Birren B."/>
            <person name="Fraser-Liggett C.M."/>
            <person name="Severson D.W."/>
        </authorList>
    </citation>
    <scope>NUCLEOTIDE SEQUENCE [LARGE SCALE GENOMIC DNA]</scope>
    <source>
        <strain evidence="3">Liverpool</strain>
    </source>
</reference>
<evidence type="ECO:0000313" key="3">
    <source>
        <dbReference type="EMBL" id="EAT40048.1"/>
    </source>
</evidence>
<feature type="coiled-coil region" evidence="1">
    <location>
        <begin position="4"/>
        <end position="58"/>
    </location>
</feature>
<dbReference type="EMBL" id="CH477490">
    <property type="protein sequence ID" value="EAT40048.1"/>
    <property type="molecule type" value="Genomic_DNA"/>
</dbReference>
<feature type="region of interest" description="Disordered" evidence="2">
    <location>
        <begin position="124"/>
        <end position="159"/>
    </location>
</feature>
<dbReference type="AlphaFoldDB" id="Q16ZH9"/>
<protein>
    <submittedName>
        <fullName evidence="3">AAEL008187-PA</fullName>
    </submittedName>
</protein>
<keyword evidence="1" id="KW-0175">Coiled coil</keyword>
<reference evidence="3" key="3">
    <citation type="submission" date="2012-09" db="EMBL/GenBank/DDBJ databases">
        <authorList>
            <consortium name="VectorBase"/>
        </authorList>
    </citation>
    <scope>NUCLEOTIDE SEQUENCE</scope>
    <source>
        <strain evidence="3">Liverpool</strain>
    </source>
</reference>
<dbReference type="Proteomes" id="UP000682892">
    <property type="component" value="Chromosome 3"/>
</dbReference>
<reference evidence="3" key="1">
    <citation type="submission" date="2005-10" db="EMBL/GenBank/DDBJ databases">
        <authorList>
            <person name="Loftus B.J."/>
            <person name="Nene V.M."/>
            <person name="Hannick L.I."/>
            <person name="Bidwell S."/>
            <person name="Haas B."/>
            <person name="Amedeo P."/>
            <person name="Orvis J."/>
            <person name="Wortman J.R."/>
            <person name="White O.R."/>
            <person name="Salzberg S."/>
            <person name="Shumway M."/>
            <person name="Koo H."/>
            <person name="Zhao Y."/>
            <person name="Holmes M."/>
            <person name="Miller J."/>
            <person name="Schatz M."/>
            <person name="Pop M."/>
            <person name="Pai G."/>
            <person name="Utterback T."/>
            <person name="Rogers Y.-H."/>
            <person name="Kravitz S."/>
            <person name="Fraser C.M."/>
        </authorList>
    </citation>
    <scope>NUCLEOTIDE SEQUENCE</scope>
    <source>
        <strain evidence="3">Liverpool</strain>
    </source>
</reference>
<feature type="compositionally biased region" description="Polar residues" evidence="2">
    <location>
        <begin position="130"/>
        <end position="139"/>
    </location>
</feature>
<feature type="compositionally biased region" description="Basic and acidic residues" evidence="2">
    <location>
        <begin position="718"/>
        <end position="734"/>
    </location>
</feature>
<evidence type="ECO:0000256" key="1">
    <source>
        <dbReference type="SAM" id="Coils"/>
    </source>
</evidence>